<reference evidence="2 3" key="1">
    <citation type="journal article" date="2013" name="Sci. Rep.">
        <title>Extraordinary expansion of a Sorangium cellulosum genome from an alkaline milieu.</title>
        <authorList>
            <person name="Han K."/>
            <person name="Li Z.F."/>
            <person name="Peng R."/>
            <person name="Zhu L.P."/>
            <person name="Zhou T."/>
            <person name="Wang L.G."/>
            <person name="Li S.G."/>
            <person name="Zhang X.B."/>
            <person name="Hu W."/>
            <person name="Wu Z.H."/>
            <person name="Qin N."/>
            <person name="Li Y.Z."/>
        </authorList>
    </citation>
    <scope>NUCLEOTIDE SEQUENCE [LARGE SCALE GENOMIC DNA]</scope>
    <source>
        <strain evidence="2 3">So0157-2</strain>
    </source>
</reference>
<dbReference type="PATRIC" id="fig|1254432.3.peg.1344"/>
<gene>
    <name evidence="2" type="ORF">SCE1572_06010</name>
</gene>
<evidence type="ECO:0000313" key="2">
    <source>
        <dbReference type="EMBL" id="AGP34087.1"/>
    </source>
</evidence>
<feature type="compositionally biased region" description="Basic and acidic residues" evidence="1">
    <location>
        <begin position="33"/>
        <end position="49"/>
    </location>
</feature>
<name>S4XLL8_SORCE</name>
<dbReference type="KEGG" id="scu:SCE1572_06010"/>
<dbReference type="AlphaFoldDB" id="S4XLL8"/>
<sequence>MGDVRDCDTMLRLELSLAWTTEAPETDAPLPSRAERGTWEGRTARRREAPSTGRGWASVLRCSAPVAGFVALVCWTAPGRTLPLDPGGCRGGDGGQAGALALADETATV</sequence>
<dbReference type="Proteomes" id="UP000014803">
    <property type="component" value="Chromosome"/>
</dbReference>
<proteinExistence type="predicted"/>
<dbReference type="EMBL" id="CP003969">
    <property type="protein sequence ID" value="AGP34087.1"/>
    <property type="molecule type" value="Genomic_DNA"/>
</dbReference>
<organism evidence="2 3">
    <name type="scientific">Sorangium cellulosum So0157-2</name>
    <dbReference type="NCBI Taxonomy" id="1254432"/>
    <lineage>
        <taxon>Bacteria</taxon>
        <taxon>Pseudomonadati</taxon>
        <taxon>Myxococcota</taxon>
        <taxon>Polyangia</taxon>
        <taxon>Polyangiales</taxon>
        <taxon>Polyangiaceae</taxon>
        <taxon>Sorangium</taxon>
    </lineage>
</organism>
<dbReference type="HOGENOM" id="CLU_2182234_0_0_7"/>
<accession>S4XLL8</accession>
<evidence type="ECO:0000256" key="1">
    <source>
        <dbReference type="SAM" id="MobiDB-lite"/>
    </source>
</evidence>
<dbReference type="STRING" id="1254432.SCE1572_06010"/>
<evidence type="ECO:0000313" key="3">
    <source>
        <dbReference type="Proteomes" id="UP000014803"/>
    </source>
</evidence>
<protein>
    <submittedName>
        <fullName evidence="2">Uncharacterized protein</fullName>
    </submittedName>
</protein>
<feature type="region of interest" description="Disordered" evidence="1">
    <location>
        <begin position="22"/>
        <end position="53"/>
    </location>
</feature>